<dbReference type="AlphaFoldDB" id="A0A2M6T192"/>
<proteinExistence type="predicted"/>
<protein>
    <submittedName>
        <fullName evidence="1">Uncharacterized protein</fullName>
    </submittedName>
</protein>
<accession>A0A2M6T192</accession>
<reference evidence="2" key="1">
    <citation type="submission" date="2017-09" db="EMBL/GenBank/DDBJ databases">
        <title>Depth-based differentiation of microbial function through sediment-hosted aquifers and enrichment of novel symbionts in the deep terrestrial subsurface.</title>
        <authorList>
            <person name="Probst A.J."/>
            <person name="Ladd B."/>
            <person name="Jarett J.K."/>
            <person name="Geller-Mcgrath D.E."/>
            <person name="Sieber C.M.K."/>
            <person name="Emerson J.B."/>
            <person name="Anantharaman K."/>
            <person name="Thomas B.C."/>
            <person name="Malmstrom R."/>
            <person name="Stieglmeier M."/>
            <person name="Klingl A."/>
            <person name="Woyke T."/>
            <person name="Ryan C.M."/>
            <person name="Banfield J.F."/>
        </authorList>
    </citation>
    <scope>NUCLEOTIDE SEQUENCE [LARGE SCALE GENOMIC DNA]</scope>
</reference>
<evidence type="ECO:0000313" key="2">
    <source>
        <dbReference type="Proteomes" id="UP000229390"/>
    </source>
</evidence>
<dbReference type="EMBL" id="PEYE01000004">
    <property type="protein sequence ID" value="PIS39099.1"/>
    <property type="molecule type" value="Genomic_DNA"/>
</dbReference>
<organism evidence="1 2">
    <name type="scientific">Candidatus Nealsonbacteria bacterium CG08_land_8_20_14_0_20_43_11</name>
    <dbReference type="NCBI Taxonomy" id="1974706"/>
    <lineage>
        <taxon>Bacteria</taxon>
        <taxon>Candidatus Nealsoniibacteriota</taxon>
    </lineage>
</organism>
<dbReference type="Proteomes" id="UP000229390">
    <property type="component" value="Unassembled WGS sequence"/>
</dbReference>
<sequence>MAKVIRKHSKFALVLGLGMALVASYVLIPESQGAILANREVRLFDSRPSTSTTYDFEADHTASNAKCINVQFCTTASGTCTPAGTTLSATAKSSSGWAGWTQANWTLATAADILALTYATGETPSPITNASFSIDAITNPASAGTKYAWIETTDSVTNCNTSDPGGTTIDTGVVAFAIIEGVTVSVTVSESLTSAVYAVTSGSCTVSGGTNITSTATTVPFGTIVVDTFYNSCQDVRVATNANSGYTTRVFKTAALTCTSAGQCGSNTIADGTCDGSCSTSTEESWASSEYNGFGYCMDDTVGTAASTADTGWATYYCGASPQYFKTTGTAAANAVAIMSSAGAASNDRANIGFRITVDAAQPAGPYSTTIVYTTTPTY</sequence>
<comment type="caution">
    <text evidence="1">The sequence shown here is derived from an EMBL/GenBank/DDBJ whole genome shotgun (WGS) entry which is preliminary data.</text>
</comment>
<gene>
    <name evidence="1" type="ORF">COT34_00195</name>
</gene>
<name>A0A2M6T192_9BACT</name>
<evidence type="ECO:0000313" key="1">
    <source>
        <dbReference type="EMBL" id="PIS39099.1"/>
    </source>
</evidence>